<feature type="domain" description="VWFA" evidence="7">
    <location>
        <begin position="230"/>
        <end position="402"/>
    </location>
</feature>
<feature type="chain" id="PRO_5039929474" description="VWFA domain-containing protein" evidence="6">
    <location>
        <begin position="22"/>
        <end position="428"/>
    </location>
</feature>
<feature type="domain" description="VWFA" evidence="7">
    <location>
        <begin position="33"/>
        <end position="205"/>
    </location>
</feature>
<feature type="signal peptide" evidence="6">
    <location>
        <begin position="1"/>
        <end position="21"/>
    </location>
</feature>
<comment type="subcellular location">
    <subcellularLocation>
        <location evidence="1">Secreted</location>
        <location evidence="1">Extracellular space</location>
    </subcellularLocation>
</comment>
<dbReference type="InterPro" id="IPR036465">
    <property type="entry name" value="vWFA_dom_sf"/>
</dbReference>
<evidence type="ECO:0000313" key="9">
    <source>
        <dbReference type="Proteomes" id="UP001108240"/>
    </source>
</evidence>
<dbReference type="AlphaFoldDB" id="A0A9J7WZJ0"/>
<protein>
    <recommendedName>
        <fullName evidence="7">VWFA domain-containing protein</fullName>
    </recommendedName>
</protein>
<proteinExistence type="predicted"/>
<evidence type="ECO:0000313" key="8">
    <source>
        <dbReference type="Ensembl" id="ENSCCRP00000100632.1"/>
    </source>
</evidence>
<evidence type="ECO:0000256" key="2">
    <source>
        <dbReference type="ARBA" id="ARBA00022525"/>
    </source>
</evidence>
<dbReference type="GO" id="GO:0005614">
    <property type="term" value="C:interstitial matrix"/>
    <property type="evidence" value="ECO:0007669"/>
    <property type="project" value="TreeGrafter"/>
</dbReference>
<reference evidence="8" key="1">
    <citation type="submission" date="2025-08" db="UniProtKB">
        <authorList>
            <consortium name="Ensembl"/>
        </authorList>
    </citation>
    <scope>IDENTIFICATION</scope>
</reference>
<sequence>MQVRVLLILILTSVLITRVQVVVFTCETQTIADIVFLVDGSSSISSKDFNFMQTFLEMFVGAFAVGPNQTHIGLVQYSDGPFLEWHLNTHSTKVAVIDAIRKLSHKTGNTYTGLALTYILENSFKAESGSRPDVPKIGILITDGKSQDDELSPAQRLRDAGIELFAIGVQNADLNKLRAIASPPNETHVYNAADFSVMSSIVEGLTRSVCERVSELSVVVFPCETPAIADIVFLVDGSWSISHLNFKTVKQFLGMFIRAFVVGPNQIRIGLVLYGKDSWVEWHLKTHSTKEDVINAVRNLPYKGGNTLKGLALTYILENSFKEESGSRPDVPKIGILITDGKSQDDVLSPAQRLRDAGIELFAIGVKNADENELRAIASPPKETHVYNAADFNVMSSIVEGLTRSVCERVSELSGEKVVMAGSFCVEL</sequence>
<accession>A0A9J7WZJ0</accession>
<evidence type="ECO:0000256" key="5">
    <source>
        <dbReference type="ARBA" id="ARBA00023180"/>
    </source>
</evidence>
<dbReference type="GO" id="GO:0005615">
    <property type="term" value="C:extracellular space"/>
    <property type="evidence" value="ECO:0007669"/>
    <property type="project" value="TreeGrafter"/>
</dbReference>
<dbReference type="GeneTree" id="ENSGT00940000163557"/>
<name>A0A9J7WZJ0_CYPCA</name>
<keyword evidence="6" id="KW-0732">Signal</keyword>
<dbReference type="PANTHER" id="PTHR24020">
    <property type="entry name" value="COLLAGEN ALPHA"/>
    <property type="match status" value="1"/>
</dbReference>
<organism evidence="8 9">
    <name type="scientific">Cyprinus carpio carpio</name>
    <dbReference type="NCBI Taxonomy" id="630221"/>
    <lineage>
        <taxon>Eukaryota</taxon>
        <taxon>Metazoa</taxon>
        <taxon>Chordata</taxon>
        <taxon>Craniata</taxon>
        <taxon>Vertebrata</taxon>
        <taxon>Euteleostomi</taxon>
        <taxon>Actinopterygii</taxon>
        <taxon>Neopterygii</taxon>
        <taxon>Teleostei</taxon>
        <taxon>Ostariophysi</taxon>
        <taxon>Cypriniformes</taxon>
        <taxon>Cyprinidae</taxon>
        <taxon>Cyprininae</taxon>
        <taxon>Cyprinus</taxon>
    </lineage>
</organism>
<keyword evidence="3" id="KW-0677">Repeat</keyword>
<dbReference type="FunFam" id="3.40.50.410:FF:000001">
    <property type="entry name" value="Collagen, type XII, alpha 1"/>
    <property type="match status" value="2"/>
</dbReference>
<dbReference type="SMART" id="SM00327">
    <property type="entry name" value="VWA"/>
    <property type="match status" value="2"/>
</dbReference>
<keyword evidence="2" id="KW-0964">Secreted</keyword>
<dbReference type="Proteomes" id="UP001108240">
    <property type="component" value="Unplaced"/>
</dbReference>
<dbReference type="SUPFAM" id="SSF53300">
    <property type="entry name" value="vWA-like"/>
    <property type="match status" value="2"/>
</dbReference>
<dbReference type="PROSITE" id="PS50234">
    <property type="entry name" value="VWFA"/>
    <property type="match status" value="2"/>
</dbReference>
<keyword evidence="4" id="KW-0176">Collagen</keyword>
<dbReference type="PANTHER" id="PTHR24020:SF15">
    <property type="entry name" value="COLLAGEN ALPHA-1(XIV) CHAIN"/>
    <property type="match status" value="1"/>
</dbReference>
<evidence type="ECO:0000256" key="3">
    <source>
        <dbReference type="ARBA" id="ARBA00022737"/>
    </source>
</evidence>
<evidence type="ECO:0000256" key="1">
    <source>
        <dbReference type="ARBA" id="ARBA00004239"/>
    </source>
</evidence>
<dbReference type="Pfam" id="PF00092">
    <property type="entry name" value="VWA"/>
    <property type="match status" value="2"/>
</dbReference>
<dbReference type="Gene3D" id="3.40.50.410">
    <property type="entry name" value="von Willebrand factor, type A domain"/>
    <property type="match status" value="2"/>
</dbReference>
<dbReference type="GO" id="GO:0005581">
    <property type="term" value="C:collagen trimer"/>
    <property type="evidence" value="ECO:0007669"/>
    <property type="project" value="UniProtKB-KW"/>
</dbReference>
<evidence type="ECO:0000256" key="4">
    <source>
        <dbReference type="ARBA" id="ARBA00023119"/>
    </source>
</evidence>
<evidence type="ECO:0000259" key="7">
    <source>
        <dbReference type="PROSITE" id="PS50234"/>
    </source>
</evidence>
<dbReference type="PRINTS" id="PR00453">
    <property type="entry name" value="VWFADOMAIN"/>
</dbReference>
<evidence type="ECO:0000256" key="6">
    <source>
        <dbReference type="SAM" id="SignalP"/>
    </source>
</evidence>
<keyword evidence="9" id="KW-1185">Reference proteome</keyword>
<dbReference type="OMA" id="IAHNCER"/>
<keyword evidence="5" id="KW-0325">Glycoprotein</keyword>
<dbReference type="InterPro" id="IPR002035">
    <property type="entry name" value="VWF_A"/>
</dbReference>
<dbReference type="CDD" id="cd01482">
    <property type="entry name" value="vWA_collagen_alphaI-XII-like"/>
    <property type="match status" value="1"/>
</dbReference>
<reference evidence="8" key="2">
    <citation type="submission" date="2025-09" db="UniProtKB">
        <authorList>
            <consortium name="Ensembl"/>
        </authorList>
    </citation>
    <scope>IDENTIFICATION</scope>
</reference>
<dbReference type="Ensembl" id="ENSCCRT00000165370.1">
    <property type="protein sequence ID" value="ENSCCRP00000100632.1"/>
    <property type="gene ID" value="ENSCCRG00000069466.1"/>
</dbReference>
<dbReference type="InterPro" id="IPR050525">
    <property type="entry name" value="ECM_Assembly_Org"/>
</dbReference>